<name>A0A6J5Q5Q8_9CAUD</name>
<dbReference type="EMBL" id="LR796963">
    <property type="protein sequence ID" value="CAB4177887.1"/>
    <property type="molecule type" value="Genomic_DNA"/>
</dbReference>
<accession>A0A6J5Q5Q8</accession>
<gene>
    <name evidence="1" type="ORF">UFOVP1016_7</name>
</gene>
<protein>
    <submittedName>
        <fullName evidence="1">Uncharacterized protein</fullName>
    </submittedName>
</protein>
<sequence>MDKRILDVSPDKGITRTWHYNADTDEATIQTSQDVTDVIEANKRDFAAIDNKANWQGEWHHVASIPETLYYKLKAEGKIDDQAYMKRWLNDSDNQFFRVRPGKV</sequence>
<evidence type="ECO:0000313" key="1">
    <source>
        <dbReference type="EMBL" id="CAB4177887.1"/>
    </source>
</evidence>
<organism evidence="1">
    <name type="scientific">uncultured Caudovirales phage</name>
    <dbReference type="NCBI Taxonomy" id="2100421"/>
    <lineage>
        <taxon>Viruses</taxon>
        <taxon>Duplodnaviria</taxon>
        <taxon>Heunggongvirae</taxon>
        <taxon>Uroviricota</taxon>
        <taxon>Caudoviricetes</taxon>
        <taxon>Peduoviridae</taxon>
        <taxon>Maltschvirus</taxon>
        <taxon>Maltschvirus maltsch</taxon>
    </lineage>
</organism>
<proteinExistence type="predicted"/>
<reference evidence="1" key="1">
    <citation type="submission" date="2020-05" db="EMBL/GenBank/DDBJ databases">
        <authorList>
            <person name="Chiriac C."/>
            <person name="Salcher M."/>
            <person name="Ghai R."/>
            <person name="Kavagutti S V."/>
        </authorList>
    </citation>
    <scope>NUCLEOTIDE SEQUENCE</scope>
</reference>